<keyword evidence="1" id="KW-0732">Signal</keyword>
<reference evidence="2" key="1">
    <citation type="submission" date="2021-04" db="EMBL/GenBank/DDBJ databases">
        <title>Genomic sequence of Actinosynnema pretiosum subsp. pretiosum ATCC 31280 (C-14919).</title>
        <authorList>
            <person name="Bai L."/>
            <person name="Wang X."/>
            <person name="Xiao Y."/>
        </authorList>
    </citation>
    <scope>NUCLEOTIDE SEQUENCE</scope>
    <source>
        <strain evidence="2">ATCC 31280</strain>
    </source>
</reference>
<gene>
    <name evidence="2" type="ORF">KCV87_04650</name>
</gene>
<sequence length="129" mass="13406">MRGITKAAVAVAAVSMPAVLFAVPAQAAPKAEAEAEFGAQHFACGSGARPNRDPISAITGASSGARIRTGSATSCTAPGSIQPSDQLDYYCYTLGNDGYTWTYLRNRRTGVQGWTRDDLLPGGGSNYVC</sequence>
<feature type="signal peptide" evidence="1">
    <location>
        <begin position="1"/>
        <end position="27"/>
    </location>
</feature>
<evidence type="ECO:0000313" key="2">
    <source>
        <dbReference type="EMBL" id="QUF05397.1"/>
    </source>
</evidence>
<protein>
    <submittedName>
        <fullName evidence="2">SH3 domain-containing protein</fullName>
    </submittedName>
</protein>
<proteinExistence type="predicted"/>
<dbReference type="Proteomes" id="UP000677152">
    <property type="component" value="Chromosome"/>
</dbReference>
<evidence type="ECO:0000313" key="3">
    <source>
        <dbReference type="Proteomes" id="UP000677152"/>
    </source>
</evidence>
<dbReference type="EMBL" id="CP073249">
    <property type="protein sequence ID" value="QUF05397.1"/>
    <property type="molecule type" value="Genomic_DNA"/>
</dbReference>
<feature type="chain" id="PRO_5041327063" evidence="1">
    <location>
        <begin position="28"/>
        <end position="129"/>
    </location>
</feature>
<evidence type="ECO:0000256" key="1">
    <source>
        <dbReference type="SAM" id="SignalP"/>
    </source>
</evidence>
<accession>A0AA45L8W4</accession>
<dbReference type="AlphaFoldDB" id="A0AA45L8W4"/>
<organism evidence="2 3">
    <name type="scientific">Actinosynnema pretiosum subsp. pretiosum</name>
    <dbReference type="NCBI Taxonomy" id="103721"/>
    <lineage>
        <taxon>Bacteria</taxon>
        <taxon>Bacillati</taxon>
        <taxon>Actinomycetota</taxon>
        <taxon>Actinomycetes</taxon>
        <taxon>Pseudonocardiales</taxon>
        <taxon>Pseudonocardiaceae</taxon>
        <taxon>Actinosynnema</taxon>
    </lineage>
</organism>
<name>A0AA45L8W4_9PSEU</name>